<sequence length="86" mass="9308">MSISNGLEISFWTTISVGTLCSSSRIFFLHIWDCATAALIQDLGSGGLMVRSQLLELLGRMLPSSKPDSTAEDPSCTWVCSTLNHT</sequence>
<gene>
    <name evidence="1" type="ORF">AVEN_11305_1</name>
</gene>
<organism evidence="1 2">
    <name type="scientific">Araneus ventricosus</name>
    <name type="common">Orbweaver spider</name>
    <name type="synonym">Epeira ventricosa</name>
    <dbReference type="NCBI Taxonomy" id="182803"/>
    <lineage>
        <taxon>Eukaryota</taxon>
        <taxon>Metazoa</taxon>
        <taxon>Ecdysozoa</taxon>
        <taxon>Arthropoda</taxon>
        <taxon>Chelicerata</taxon>
        <taxon>Arachnida</taxon>
        <taxon>Araneae</taxon>
        <taxon>Araneomorphae</taxon>
        <taxon>Entelegynae</taxon>
        <taxon>Araneoidea</taxon>
        <taxon>Araneidae</taxon>
        <taxon>Araneus</taxon>
    </lineage>
</organism>
<comment type="caution">
    <text evidence="1">The sequence shown here is derived from an EMBL/GenBank/DDBJ whole genome shotgun (WGS) entry which is preliminary data.</text>
</comment>
<accession>A0A4Y2E211</accession>
<proteinExistence type="predicted"/>
<protein>
    <submittedName>
        <fullName evidence="1">Uncharacterized protein</fullName>
    </submittedName>
</protein>
<evidence type="ECO:0000313" key="2">
    <source>
        <dbReference type="Proteomes" id="UP000499080"/>
    </source>
</evidence>
<dbReference type="Proteomes" id="UP000499080">
    <property type="component" value="Unassembled WGS sequence"/>
</dbReference>
<reference evidence="1 2" key="1">
    <citation type="journal article" date="2019" name="Sci. Rep.">
        <title>Orb-weaving spider Araneus ventricosus genome elucidates the spidroin gene catalogue.</title>
        <authorList>
            <person name="Kono N."/>
            <person name="Nakamura H."/>
            <person name="Ohtoshi R."/>
            <person name="Moran D.A.P."/>
            <person name="Shinohara A."/>
            <person name="Yoshida Y."/>
            <person name="Fujiwara M."/>
            <person name="Mori M."/>
            <person name="Tomita M."/>
            <person name="Arakawa K."/>
        </authorList>
    </citation>
    <scope>NUCLEOTIDE SEQUENCE [LARGE SCALE GENOMIC DNA]</scope>
</reference>
<name>A0A4Y2E211_ARAVE</name>
<dbReference type="EMBL" id="BGPR01000469">
    <property type="protein sequence ID" value="GBM21905.1"/>
    <property type="molecule type" value="Genomic_DNA"/>
</dbReference>
<evidence type="ECO:0000313" key="1">
    <source>
        <dbReference type="EMBL" id="GBM21905.1"/>
    </source>
</evidence>
<dbReference type="AlphaFoldDB" id="A0A4Y2E211"/>
<keyword evidence="2" id="KW-1185">Reference proteome</keyword>